<dbReference type="OMA" id="HAAYSEG"/>
<feature type="region of interest" description="Disordered" evidence="1">
    <location>
        <begin position="18"/>
        <end position="62"/>
    </location>
</feature>
<organism evidence="3 4">
    <name type="scientific">Leptomonas pyrrhocoris</name>
    <name type="common">Firebug parasite</name>
    <dbReference type="NCBI Taxonomy" id="157538"/>
    <lineage>
        <taxon>Eukaryota</taxon>
        <taxon>Discoba</taxon>
        <taxon>Euglenozoa</taxon>
        <taxon>Kinetoplastea</taxon>
        <taxon>Metakinetoplastina</taxon>
        <taxon>Trypanosomatida</taxon>
        <taxon>Trypanosomatidae</taxon>
        <taxon>Leishmaniinae</taxon>
        <taxon>Leptomonas</taxon>
    </lineage>
</organism>
<dbReference type="OrthoDB" id="267751at2759"/>
<feature type="compositionally biased region" description="Low complexity" evidence="1">
    <location>
        <begin position="842"/>
        <end position="858"/>
    </location>
</feature>
<reference evidence="3 4" key="1">
    <citation type="submission" date="2015-07" db="EMBL/GenBank/DDBJ databases">
        <title>High-quality genome of monoxenous trypanosomatid Leptomonas pyrrhocoris.</title>
        <authorList>
            <person name="Flegontov P."/>
            <person name="Butenko A."/>
            <person name="Firsov S."/>
            <person name="Vlcek C."/>
            <person name="Logacheva M.D."/>
            <person name="Field M."/>
            <person name="Filatov D."/>
            <person name="Flegontova O."/>
            <person name="Gerasimov E."/>
            <person name="Jackson A.P."/>
            <person name="Kelly S."/>
            <person name="Opperdoes F."/>
            <person name="O'Reilly A."/>
            <person name="Votypka J."/>
            <person name="Yurchenko V."/>
            <person name="Lukes J."/>
        </authorList>
    </citation>
    <scope>NUCLEOTIDE SEQUENCE [LARGE SCALE GENOMIC DNA]</scope>
    <source>
        <strain evidence="3">H10</strain>
    </source>
</reference>
<dbReference type="AlphaFoldDB" id="A0A0M9FYX1"/>
<proteinExistence type="predicted"/>
<feature type="compositionally biased region" description="Polar residues" evidence="1">
    <location>
        <begin position="576"/>
        <end position="587"/>
    </location>
</feature>
<feature type="compositionally biased region" description="Polar residues" evidence="1">
    <location>
        <begin position="1109"/>
        <end position="1123"/>
    </location>
</feature>
<feature type="compositionally biased region" description="Basic and acidic residues" evidence="1">
    <location>
        <begin position="483"/>
        <end position="510"/>
    </location>
</feature>
<protein>
    <recommendedName>
        <fullName evidence="2">Ig-like domain-containing protein</fullName>
    </recommendedName>
</protein>
<feature type="region of interest" description="Disordered" evidence="1">
    <location>
        <begin position="1042"/>
        <end position="1160"/>
    </location>
</feature>
<feature type="compositionally biased region" description="Low complexity" evidence="1">
    <location>
        <begin position="434"/>
        <end position="445"/>
    </location>
</feature>
<dbReference type="GeneID" id="26906170"/>
<comment type="caution">
    <text evidence="3">The sequence shown here is derived from an EMBL/GenBank/DDBJ whole genome shotgun (WGS) entry which is preliminary data.</text>
</comment>
<feature type="compositionally biased region" description="Polar residues" evidence="1">
    <location>
        <begin position="19"/>
        <end position="47"/>
    </location>
</feature>
<evidence type="ECO:0000259" key="2">
    <source>
        <dbReference type="PROSITE" id="PS50835"/>
    </source>
</evidence>
<feature type="domain" description="Ig-like" evidence="2">
    <location>
        <begin position="435"/>
        <end position="568"/>
    </location>
</feature>
<keyword evidence="4" id="KW-1185">Reference proteome</keyword>
<feature type="compositionally biased region" description="Polar residues" evidence="1">
    <location>
        <begin position="1151"/>
        <end position="1160"/>
    </location>
</feature>
<dbReference type="EMBL" id="LGTL01000012">
    <property type="protein sequence ID" value="KPA78777.1"/>
    <property type="molecule type" value="Genomic_DNA"/>
</dbReference>
<name>A0A0M9FYX1_LEPPY</name>
<evidence type="ECO:0000256" key="1">
    <source>
        <dbReference type="SAM" id="MobiDB-lite"/>
    </source>
</evidence>
<feature type="region of interest" description="Disordered" evidence="1">
    <location>
        <begin position="420"/>
        <end position="524"/>
    </location>
</feature>
<dbReference type="PROSITE" id="PS50835">
    <property type="entry name" value="IG_LIKE"/>
    <property type="match status" value="1"/>
</dbReference>
<feature type="compositionally biased region" description="Low complexity" evidence="1">
    <location>
        <begin position="84"/>
        <end position="103"/>
    </location>
</feature>
<evidence type="ECO:0000313" key="3">
    <source>
        <dbReference type="EMBL" id="KPA78777.1"/>
    </source>
</evidence>
<feature type="region of interest" description="Disordered" evidence="1">
    <location>
        <begin position="75"/>
        <end position="164"/>
    </location>
</feature>
<dbReference type="VEuPathDB" id="TriTrypDB:LpyrH10_12_0580"/>
<feature type="region of interest" description="Disordered" evidence="1">
    <location>
        <begin position="576"/>
        <end position="657"/>
    </location>
</feature>
<feature type="region of interest" description="Disordered" evidence="1">
    <location>
        <begin position="330"/>
        <end position="362"/>
    </location>
</feature>
<feature type="compositionally biased region" description="Basic residues" evidence="1">
    <location>
        <begin position="1076"/>
        <end position="1085"/>
    </location>
</feature>
<feature type="region of interest" description="Disordered" evidence="1">
    <location>
        <begin position="1176"/>
        <end position="1233"/>
    </location>
</feature>
<dbReference type="Proteomes" id="UP000037923">
    <property type="component" value="Unassembled WGS sequence"/>
</dbReference>
<feature type="compositionally biased region" description="Low complexity" evidence="1">
    <location>
        <begin position="799"/>
        <end position="818"/>
    </location>
</feature>
<dbReference type="InterPro" id="IPR007110">
    <property type="entry name" value="Ig-like_dom"/>
</dbReference>
<feature type="compositionally biased region" description="Low complexity" evidence="1">
    <location>
        <begin position="338"/>
        <end position="349"/>
    </location>
</feature>
<evidence type="ECO:0000313" key="4">
    <source>
        <dbReference type="Proteomes" id="UP000037923"/>
    </source>
</evidence>
<feature type="compositionally biased region" description="Basic residues" evidence="1">
    <location>
        <begin position="827"/>
        <end position="841"/>
    </location>
</feature>
<feature type="compositionally biased region" description="Low complexity" evidence="1">
    <location>
        <begin position="112"/>
        <end position="123"/>
    </location>
</feature>
<feature type="region of interest" description="Disordered" evidence="1">
    <location>
        <begin position="900"/>
        <end position="930"/>
    </location>
</feature>
<feature type="region of interest" description="Disordered" evidence="1">
    <location>
        <begin position="263"/>
        <end position="296"/>
    </location>
</feature>
<dbReference type="RefSeq" id="XP_015657216.1">
    <property type="nucleotide sequence ID" value="XM_015804082.1"/>
</dbReference>
<feature type="compositionally biased region" description="Low complexity" evidence="1">
    <location>
        <begin position="268"/>
        <end position="279"/>
    </location>
</feature>
<accession>A0A0M9FYX1</accession>
<gene>
    <name evidence="3" type="ORF">ABB37_05880</name>
</gene>
<sequence length="1233" mass="129599">MPFIPSFSFDSLLARAHPSTATNASSPGNARSSPQPSFATPGSNSSPRLVGSAIARGQSSSAEFREGAVLLRASSSDASAVQLASSRSTSRSHSSGSAAAASRNNGADQQNTTAGSTHSSHSGGADREADRSLSQSADIPLLSGQEEETASPGRRFMNIHRRARRERARSEIVYSFRDNTDGRTPDVGSDLDDYGIPLFTNDGAGPLPSHAADGTTTGASLRRAQYATSGFIDRVESEQPAREAGGRVSLDVRTSGRSLAEALRRASDSVVQSSGTSSGRRSERAVAAGSSMPPTVTPRTDITILVASPPVQLTTSHDALRRLAQNTIPSALQPQDLSRSAPTSAAASPHWGTATPSASRVPVAREAAADIHVSTTSTGWRRAHAAYSEGDDAPGPTLPKCNGSSPLTNWQLPVLSAVSRSRVTHPAQQDRLPSPRSSANPPRSAEGSVSRLGCTSDAGSPLRGRSRNSGSRPDVPLTASSRSSREVSWVRDGVEDNVHERGNAEREDHSAAVPSSLGGRGHGGLPLSAARGIRYSTASLRGASNCASSGADSVVGNISATSASLMVSQSPSAASAAGLTTRSSTAASPHRQPAHSPIKDDNADHGPGTGSAGCRNDVEKSAAARVAGSPRISAGGATVSSAVPRRDQPLSRPASPLRAPALIPATAAGSLATPTQAAVSSTQLASADPTSTAPSHVTEAARSTNSLQLPAATDGVVLLNHVRDVPAQGELYRLLRVVHREPLQHFPQALRGPPLAVRLPDWLNNNDDSGYDDDDSTEEWEDNLRRVAAHRQQRGGPHASRSGSSASDASARTSRSASLLEGSHEHFSRHHRRNRSPHSSRRGPSSRQHSRSRSSSTSTAASQVMVAVNASDPRELFTRLVSDPADGTVEVCGLQSVLSSALSTSPHGSRHSRATERSPTHRASRHSTPASHANHNFHVVVEEEDHQVHHHRHHPWRRARSAFSIATHDGRQAMTPSCPCPSLAPSTSTTWQAEVVGNGFFNADIRLQHARSHAEAVTDAVAAYGEGCYYYTLPLIPLSPSSPRGKGMAQAERSAPPATRATPVHESQEVMEQLPRLKRTCKTPHRTQQSLHRFTARGGGSAEAAPLTARSSPVANLNDSAASRENVPSLQPSPMPPQLDRVQPRMPNPRPTSLKNLASLYPTNPDQVVARGLAGTPSQITGASPDDLRGSQLNRSCGEAGVPTAEYAPTARANASNCTPMRRRYNSRSVDKN</sequence>
<feature type="region of interest" description="Disordered" evidence="1">
    <location>
        <begin position="789"/>
        <end position="867"/>
    </location>
</feature>